<reference evidence="6" key="1">
    <citation type="submission" date="2016-10" db="EMBL/GenBank/DDBJ databases">
        <authorList>
            <person name="Varghese N."/>
            <person name="Submissions S."/>
        </authorList>
    </citation>
    <scope>NUCLEOTIDE SEQUENCE [LARGE SCALE GENOMIC DNA]</scope>
    <source>
        <strain evidence="6">DSM 45460</strain>
    </source>
</reference>
<dbReference type="AlphaFoldDB" id="A0A1G9F6Y8"/>
<dbReference type="PANTHER" id="PTHR43022">
    <property type="entry name" value="PROTEIN SMF"/>
    <property type="match status" value="1"/>
</dbReference>
<feature type="domain" description="DprA winged helix" evidence="4">
    <location>
        <begin position="317"/>
        <end position="372"/>
    </location>
</feature>
<dbReference type="SUPFAM" id="SSF102405">
    <property type="entry name" value="MCP/YpsA-like"/>
    <property type="match status" value="1"/>
</dbReference>
<sequence length="383" mass="39557">MNASVDPVTHERLCAWAYLSAVAEPPAPASYGFVAVHGAEIAADRIRAGDVPGAVINETAARREHVCGAELLERAHRSGIRLITPEHREWPGGRTAFLEGATEVGLSGMAAPMALWCRGAVSPEAVLRNAVAVVGARAATGYGESCAAELGYELARSGATVVSGAAYGIDGAAHRGALAAGGATAAILACGPELDYPAGHARLIARIAENGMVCSEYPPGTPPRKHRFLIRNRLIAAATAGTVVVEAGLRSGAGNTAATTDTLGLPVMAVPGPITSANSSGCHELIRSGKAVLVTAAADVLEVVSGIGTAPAPERDPSPRPTDELDEVSKRVHDSLSPTRRRTAEQLAQDTGITRKSVVTCLSALEISGFVRCDDRGWTRCEQ</sequence>
<evidence type="ECO:0000256" key="2">
    <source>
        <dbReference type="SAM" id="MobiDB-lite"/>
    </source>
</evidence>
<dbReference type="InterPro" id="IPR057666">
    <property type="entry name" value="DrpA_SLOG"/>
</dbReference>
<feature type="compositionally biased region" description="Basic and acidic residues" evidence="2">
    <location>
        <begin position="313"/>
        <end position="334"/>
    </location>
</feature>
<dbReference type="OrthoDB" id="9785707at2"/>
<dbReference type="Gene3D" id="1.10.10.10">
    <property type="entry name" value="Winged helix-like DNA-binding domain superfamily/Winged helix DNA-binding domain"/>
    <property type="match status" value="1"/>
</dbReference>
<protein>
    <submittedName>
        <fullName evidence="5">DNA processing protein</fullName>
    </submittedName>
</protein>
<dbReference type="InterPro" id="IPR036388">
    <property type="entry name" value="WH-like_DNA-bd_sf"/>
</dbReference>
<keyword evidence="6" id="KW-1185">Reference proteome</keyword>
<dbReference type="Pfam" id="PF17782">
    <property type="entry name" value="WHD_DprA"/>
    <property type="match status" value="1"/>
</dbReference>
<evidence type="ECO:0000313" key="5">
    <source>
        <dbReference type="EMBL" id="SDK84110.1"/>
    </source>
</evidence>
<dbReference type="Gene3D" id="3.40.50.450">
    <property type="match status" value="1"/>
</dbReference>
<evidence type="ECO:0000313" key="6">
    <source>
        <dbReference type="Proteomes" id="UP000199213"/>
    </source>
</evidence>
<name>A0A1G9F6Y8_ACTMZ</name>
<feature type="domain" description="Smf/DprA SLOG" evidence="3">
    <location>
        <begin position="109"/>
        <end position="303"/>
    </location>
</feature>
<organism evidence="5 6">
    <name type="scientific">Actinopolyspora mzabensis</name>
    <dbReference type="NCBI Taxonomy" id="995066"/>
    <lineage>
        <taxon>Bacteria</taxon>
        <taxon>Bacillati</taxon>
        <taxon>Actinomycetota</taxon>
        <taxon>Actinomycetes</taxon>
        <taxon>Actinopolysporales</taxon>
        <taxon>Actinopolysporaceae</taxon>
        <taxon>Actinopolyspora</taxon>
    </lineage>
</organism>
<feature type="region of interest" description="Disordered" evidence="2">
    <location>
        <begin position="308"/>
        <end position="349"/>
    </location>
</feature>
<dbReference type="RefSeq" id="WP_092632059.1">
    <property type="nucleotide sequence ID" value="NZ_FNFM01000014.1"/>
</dbReference>
<dbReference type="EMBL" id="FNFM01000014">
    <property type="protein sequence ID" value="SDK84110.1"/>
    <property type="molecule type" value="Genomic_DNA"/>
</dbReference>
<evidence type="ECO:0000259" key="4">
    <source>
        <dbReference type="Pfam" id="PF17782"/>
    </source>
</evidence>
<dbReference type="Pfam" id="PF02481">
    <property type="entry name" value="DNA_processg_A"/>
    <property type="match status" value="1"/>
</dbReference>
<evidence type="ECO:0000256" key="1">
    <source>
        <dbReference type="ARBA" id="ARBA00006525"/>
    </source>
</evidence>
<accession>A0A1G9F6Y8</accession>
<gene>
    <name evidence="5" type="ORF">SAMN04487820_11417</name>
</gene>
<comment type="similarity">
    <text evidence="1">Belongs to the DprA/Smf family.</text>
</comment>
<evidence type="ECO:0000259" key="3">
    <source>
        <dbReference type="Pfam" id="PF02481"/>
    </source>
</evidence>
<dbReference type="PANTHER" id="PTHR43022:SF1">
    <property type="entry name" value="PROTEIN SMF"/>
    <property type="match status" value="1"/>
</dbReference>
<dbReference type="Proteomes" id="UP000199213">
    <property type="component" value="Unassembled WGS sequence"/>
</dbReference>
<dbReference type="NCBIfam" id="TIGR00732">
    <property type="entry name" value="dprA"/>
    <property type="match status" value="1"/>
</dbReference>
<proteinExistence type="inferred from homology"/>
<dbReference type="InterPro" id="IPR041614">
    <property type="entry name" value="DprA_WH"/>
</dbReference>
<dbReference type="GO" id="GO:0009294">
    <property type="term" value="P:DNA-mediated transformation"/>
    <property type="evidence" value="ECO:0007669"/>
    <property type="project" value="InterPro"/>
</dbReference>
<dbReference type="InterPro" id="IPR003488">
    <property type="entry name" value="DprA"/>
</dbReference>